<dbReference type="AlphaFoldDB" id="A0A0A9C313"/>
<accession>A0A0A9C313</accession>
<protein>
    <submittedName>
        <fullName evidence="1">Uncharacterized protein</fullName>
    </submittedName>
</protein>
<evidence type="ECO:0000313" key="1">
    <source>
        <dbReference type="EMBL" id="JAD65937.1"/>
    </source>
</evidence>
<sequence>MFQTYLITKAQHTYDNLSKSCMLGCTIMLHDASIICSCDDFIPDQQIINFNRRNR</sequence>
<proteinExistence type="predicted"/>
<reference evidence="1" key="2">
    <citation type="journal article" date="2015" name="Data Brief">
        <title>Shoot transcriptome of the giant reed, Arundo donax.</title>
        <authorList>
            <person name="Barrero R.A."/>
            <person name="Guerrero F.D."/>
            <person name="Moolhuijzen P."/>
            <person name="Goolsby J.A."/>
            <person name="Tidwell J."/>
            <person name="Bellgard S.E."/>
            <person name="Bellgard M.I."/>
        </authorList>
    </citation>
    <scope>NUCLEOTIDE SEQUENCE</scope>
    <source>
        <tissue evidence="1">Shoot tissue taken approximately 20 cm above the soil surface</tissue>
    </source>
</reference>
<dbReference type="EMBL" id="GBRH01231958">
    <property type="protein sequence ID" value="JAD65937.1"/>
    <property type="molecule type" value="Transcribed_RNA"/>
</dbReference>
<reference evidence="1" key="1">
    <citation type="submission" date="2014-09" db="EMBL/GenBank/DDBJ databases">
        <authorList>
            <person name="Magalhaes I.L.F."/>
            <person name="Oliveira U."/>
            <person name="Santos F.R."/>
            <person name="Vidigal T.H.D.A."/>
            <person name="Brescovit A.D."/>
            <person name="Santos A.J."/>
        </authorList>
    </citation>
    <scope>NUCLEOTIDE SEQUENCE</scope>
    <source>
        <tissue evidence="1">Shoot tissue taken approximately 20 cm above the soil surface</tissue>
    </source>
</reference>
<name>A0A0A9C313_ARUDO</name>
<organism evidence="1">
    <name type="scientific">Arundo donax</name>
    <name type="common">Giant reed</name>
    <name type="synonym">Donax arundinaceus</name>
    <dbReference type="NCBI Taxonomy" id="35708"/>
    <lineage>
        <taxon>Eukaryota</taxon>
        <taxon>Viridiplantae</taxon>
        <taxon>Streptophyta</taxon>
        <taxon>Embryophyta</taxon>
        <taxon>Tracheophyta</taxon>
        <taxon>Spermatophyta</taxon>
        <taxon>Magnoliopsida</taxon>
        <taxon>Liliopsida</taxon>
        <taxon>Poales</taxon>
        <taxon>Poaceae</taxon>
        <taxon>PACMAD clade</taxon>
        <taxon>Arundinoideae</taxon>
        <taxon>Arundineae</taxon>
        <taxon>Arundo</taxon>
    </lineage>
</organism>